<evidence type="ECO:0008006" key="3">
    <source>
        <dbReference type="Google" id="ProtNLM"/>
    </source>
</evidence>
<evidence type="ECO:0000313" key="2">
    <source>
        <dbReference type="Proteomes" id="UP000231469"/>
    </source>
</evidence>
<protein>
    <recommendedName>
        <fullName evidence="3">YdhG-like domain-containing protein</fullName>
    </recommendedName>
</protein>
<evidence type="ECO:0000313" key="1">
    <source>
        <dbReference type="EMBL" id="PJA02324.1"/>
    </source>
</evidence>
<dbReference type="AlphaFoldDB" id="A0A2M7VKJ5"/>
<proteinExistence type="predicted"/>
<gene>
    <name evidence="1" type="ORF">COX73_01370</name>
</gene>
<organism evidence="1 2">
    <name type="scientific">bacterium (Candidatus Gribaldobacteria) CG_4_10_14_0_2_um_filter_36_18</name>
    <dbReference type="NCBI Taxonomy" id="2014264"/>
    <lineage>
        <taxon>Bacteria</taxon>
        <taxon>Candidatus Gribaldobacteria</taxon>
    </lineage>
</organism>
<dbReference type="EMBL" id="PFPS01000060">
    <property type="protein sequence ID" value="PJA02324.1"/>
    <property type="molecule type" value="Genomic_DNA"/>
</dbReference>
<dbReference type="Proteomes" id="UP000231469">
    <property type="component" value="Unassembled WGS sequence"/>
</dbReference>
<sequence>MPELNKIIDADFKKKLGDRWEIFQVLHKLILSLNKKVNFRIFPIYITYHLKDKNIALIYYKGKFVNDGGLDIGLNLKGNPTSNKFIKAEYMHYPGITHSTKIKKLRDIDLNLIKVIKSIILTQKET</sequence>
<comment type="caution">
    <text evidence="1">The sequence shown here is derived from an EMBL/GenBank/DDBJ whole genome shotgun (WGS) entry which is preliminary data.</text>
</comment>
<name>A0A2M7VKJ5_9BACT</name>
<reference evidence="2" key="1">
    <citation type="submission" date="2017-09" db="EMBL/GenBank/DDBJ databases">
        <title>Depth-based differentiation of microbial function through sediment-hosted aquifers and enrichment of novel symbionts in the deep terrestrial subsurface.</title>
        <authorList>
            <person name="Probst A.J."/>
            <person name="Ladd B."/>
            <person name="Jarett J.K."/>
            <person name="Geller-Mcgrath D.E."/>
            <person name="Sieber C.M.K."/>
            <person name="Emerson J.B."/>
            <person name="Anantharaman K."/>
            <person name="Thomas B.C."/>
            <person name="Malmstrom R."/>
            <person name="Stieglmeier M."/>
            <person name="Klingl A."/>
            <person name="Woyke T."/>
            <person name="Ryan C.M."/>
            <person name="Banfield J.F."/>
        </authorList>
    </citation>
    <scope>NUCLEOTIDE SEQUENCE [LARGE SCALE GENOMIC DNA]</scope>
</reference>
<accession>A0A2M7VKJ5</accession>